<reference evidence="7" key="1">
    <citation type="submission" date="2020-07" db="EMBL/GenBank/DDBJ databases">
        <authorList>
            <person name="Lin J."/>
        </authorList>
    </citation>
    <scope>NUCLEOTIDE SEQUENCE</scope>
</reference>
<dbReference type="Gene3D" id="3.40.50.1820">
    <property type="entry name" value="alpha/beta hydrolase"/>
    <property type="match status" value="1"/>
</dbReference>
<evidence type="ECO:0000256" key="3">
    <source>
        <dbReference type="ARBA" id="ARBA00022729"/>
    </source>
</evidence>
<keyword evidence="5" id="KW-0325">Glycoprotein</keyword>
<evidence type="ECO:0000256" key="2">
    <source>
        <dbReference type="ARBA" id="ARBA00022670"/>
    </source>
</evidence>
<proteinExistence type="inferred from homology"/>
<dbReference type="AlphaFoldDB" id="A0A6V7P1I8"/>
<feature type="signal peptide" evidence="6">
    <location>
        <begin position="1"/>
        <end position="29"/>
    </location>
</feature>
<accession>A0A6V7P1I8</accession>
<name>A0A6V7P1I8_ANACO</name>
<evidence type="ECO:0000256" key="6">
    <source>
        <dbReference type="SAM" id="SignalP"/>
    </source>
</evidence>
<dbReference type="EMBL" id="LR862144">
    <property type="protein sequence ID" value="CAD1824690.1"/>
    <property type="molecule type" value="Genomic_DNA"/>
</dbReference>
<evidence type="ECO:0008006" key="8">
    <source>
        <dbReference type="Google" id="ProtNLM"/>
    </source>
</evidence>
<evidence type="ECO:0000256" key="1">
    <source>
        <dbReference type="ARBA" id="ARBA00011079"/>
    </source>
</evidence>
<keyword evidence="3 6" id="KW-0732">Signal</keyword>
<evidence type="ECO:0000256" key="5">
    <source>
        <dbReference type="ARBA" id="ARBA00023180"/>
    </source>
</evidence>
<dbReference type="SUPFAM" id="SSF53474">
    <property type="entry name" value="alpha/beta-Hydrolases"/>
    <property type="match status" value="1"/>
</dbReference>
<dbReference type="GO" id="GO:0070008">
    <property type="term" value="F:serine-type exopeptidase activity"/>
    <property type="evidence" value="ECO:0007669"/>
    <property type="project" value="InterPro"/>
</dbReference>
<feature type="chain" id="PRO_5027824324" description="Lysosomal Pro-X carboxypeptidase" evidence="6">
    <location>
        <begin position="30"/>
        <end position="257"/>
    </location>
</feature>
<dbReference type="PANTHER" id="PTHR11010">
    <property type="entry name" value="PROTEASE S28 PRO-X CARBOXYPEPTIDASE-RELATED"/>
    <property type="match status" value="1"/>
</dbReference>
<evidence type="ECO:0000313" key="7">
    <source>
        <dbReference type="EMBL" id="CAD1824690.1"/>
    </source>
</evidence>
<evidence type="ECO:0000256" key="4">
    <source>
        <dbReference type="ARBA" id="ARBA00022801"/>
    </source>
</evidence>
<organism evidence="7">
    <name type="scientific">Ananas comosus var. bracteatus</name>
    <name type="common">red pineapple</name>
    <dbReference type="NCBI Taxonomy" id="296719"/>
    <lineage>
        <taxon>Eukaryota</taxon>
        <taxon>Viridiplantae</taxon>
        <taxon>Streptophyta</taxon>
        <taxon>Embryophyta</taxon>
        <taxon>Tracheophyta</taxon>
        <taxon>Spermatophyta</taxon>
        <taxon>Magnoliopsida</taxon>
        <taxon>Liliopsida</taxon>
        <taxon>Poales</taxon>
        <taxon>Bromeliaceae</taxon>
        <taxon>Bromelioideae</taxon>
        <taxon>Ananas</taxon>
    </lineage>
</organism>
<keyword evidence="4" id="KW-0378">Hydrolase</keyword>
<keyword evidence="2" id="KW-0645">Protease</keyword>
<protein>
    <recommendedName>
        <fullName evidence="8">Lysosomal Pro-X carboxypeptidase</fullName>
    </recommendedName>
</protein>
<dbReference type="InterPro" id="IPR008758">
    <property type="entry name" value="Peptidase_S28"/>
</dbReference>
<dbReference type="PANTHER" id="PTHR11010:SF120">
    <property type="entry name" value="LYSOSOMAL PRO-X CARBOXYPEPTIDASE"/>
    <property type="match status" value="1"/>
</dbReference>
<dbReference type="Pfam" id="PF05577">
    <property type="entry name" value="Peptidase_S28"/>
    <property type="match status" value="1"/>
</dbReference>
<sequence>MEISTPIITTLSLLLFSLLQFPFSLSTSAKNFPTHHYLTTIRPEHGRVENSTSASTASSSSSSKNAVRYEKRYFTQHLDHFNFEPQGFASFQQKFLVNDRHWGGASAPIFVYAGNEGRIEWFAENTGFMWERAPEFRALLVFIEHRYYGESLPYGSKDVAYNKSLVGYLTTTQALADYAALILDLKNNLSSQSSPVVLFGGSYGGMLAAWFRLKYPHVAIGALASSAPILQFDGLCSPYSFYDIVTRDFKSESEKLL</sequence>
<dbReference type="GO" id="GO:0006508">
    <property type="term" value="P:proteolysis"/>
    <property type="evidence" value="ECO:0007669"/>
    <property type="project" value="UniProtKB-KW"/>
</dbReference>
<dbReference type="InterPro" id="IPR029058">
    <property type="entry name" value="AB_hydrolase_fold"/>
</dbReference>
<comment type="similarity">
    <text evidence="1">Belongs to the peptidase S28 family.</text>
</comment>
<dbReference type="GO" id="GO:0008239">
    <property type="term" value="F:dipeptidyl-peptidase activity"/>
    <property type="evidence" value="ECO:0007669"/>
    <property type="project" value="TreeGrafter"/>
</dbReference>
<gene>
    <name evidence="7" type="ORF">CB5_LOCUS7901</name>
</gene>